<dbReference type="GO" id="GO:0005829">
    <property type="term" value="C:cytosol"/>
    <property type="evidence" value="ECO:0007669"/>
    <property type="project" value="TreeGrafter"/>
</dbReference>
<dbReference type="InterPro" id="IPR050472">
    <property type="entry name" value="Anth_synth/Amidotransfase"/>
</dbReference>
<dbReference type="SUPFAM" id="SSF52317">
    <property type="entry name" value="Class I glutamine amidotransferase-like"/>
    <property type="match status" value="1"/>
</dbReference>
<dbReference type="EMBL" id="CDOK01000117">
    <property type="protein sequence ID" value="CEN49887.1"/>
    <property type="molecule type" value="Genomic_DNA"/>
</dbReference>
<name>A0A0B7IIS3_9FLAO</name>
<keyword evidence="1" id="KW-0315">Glutamine amidotransferase</keyword>
<dbReference type="Gene3D" id="3.40.50.880">
    <property type="match status" value="1"/>
</dbReference>
<feature type="domain" description="Glutamine amidotransferase" evidence="2">
    <location>
        <begin position="4"/>
        <end position="54"/>
    </location>
</feature>
<dbReference type="AlphaFoldDB" id="A0A0B7IIS3"/>
<dbReference type="PANTHER" id="PTHR43418">
    <property type="entry name" value="MULTIFUNCTIONAL TRYPTOPHAN BIOSYNTHESIS PROTEIN-RELATED"/>
    <property type="match status" value="1"/>
</dbReference>
<sequence>MVKNPLPPSLEATAVDENGYIMSLRHKIYDVRGVQYHPESVMTSFGKTILKNWLEN</sequence>
<proteinExistence type="predicted"/>
<gene>
    <name evidence="3" type="ORF">CCAN11_2030001</name>
</gene>
<reference evidence="4" key="1">
    <citation type="submission" date="2015-01" db="EMBL/GenBank/DDBJ databases">
        <authorList>
            <person name="MANFREDI Pablo"/>
        </authorList>
    </citation>
    <scope>NUCLEOTIDE SEQUENCE [LARGE SCALE GENOMIC DNA]</scope>
    <source>
        <strain evidence="4">Cc11</strain>
    </source>
</reference>
<protein>
    <submittedName>
        <fullName evidence="3">ADC synthase</fullName>
        <ecNumber evidence="3">4.1.3.27</ecNumber>
    </submittedName>
</protein>
<dbReference type="GO" id="GO:0000162">
    <property type="term" value="P:L-tryptophan biosynthetic process"/>
    <property type="evidence" value="ECO:0007669"/>
    <property type="project" value="TreeGrafter"/>
</dbReference>
<dbReference type="PANTHER" id="PTHR43418:SF4">
    <property type="entry name" value="MULTIFUNCTIONAL TRYPTOPHAN BIOSYNTHESIS PROTEIN"/>
    <property type="match status" value="1"/>
</dbReference>
<accession>A0A0B7IIS3</accession>
<keyword evidence="3" id="KW-0456">Lyase</keyword>
<dbReference type="EC" id="4.1.3.27" evidence="3"/>
<dbReference type="Proteomes" id="UP000039370">
    <property type="component" value="Unassembled WGS sequence"/>
</dbReference>
<organism evidence="3 4">
    <name type="scientific">Capnocytophaga canimorsus</name>
    <dbReference type="NCBI Taxonomy" id="28188"/>
    <lineage>
        <taxon>Bacteria</taxon>
        <taxon>Pseudomonadati</taxon>
        <taxon>Bacteroidota</taxon>
        <taxon>Flavobacteriia</taxon>
        <taxon>Flavobacteriales</taxon>
        <taxon>Flavobacteriaceae</taxon>
        <taxon>Capnocytophaga</taxon>
    </lineage>
</organism>
<evidence type="ECO:0000259" key="2">
    <source>
        <dbReference type="Pfam" id="PF00117"/>
    </source>
</evidence>
<dbReference type="PROSITE" id="PS51273">
    <property type="entry name" value="GATASE_TYPE_1"/>
    <property type="match status" value="1"/>
</dbReference>
<evidence type="ECO:0000313" key="3">
    <source>
        <dbReference type="EMBL" id="CEN49887.1"/>
    </source>
</evidence>
<evidence type="ECO:0000313" key="4">
    <source>
        <dbReference type="Proteomes" id="UP000039370"/>
    </source>
</evidence>
<dbReference type="InterPro" id="IPR017926">
    <property type="entry name" value="GATASE"/>
</dbReference>
<dbReference type="InterPro" id="IPR029062">
    <property type="entry name" value="Class_I_gatase-like"/>
</dbReference>
<dbReference type="Pfam" id="PF00117">
    <property type="entry name" value="GATase"/>
    <property type="match status" value="1"/>
</dbReference>
<dbReference type="GO" id="GO:0004049">
    <property type="term" value="F:anthranilate synthase activity"/>
    <property type="evidence" value="ECO:0007669"/>
    <property type="project" value="UniProtKB-EC"/>
</dbReference>
<evidence type="ECO:0000256" key="1">
    <source>
        <dbReference type="ARBA" id="ARBA00022962"/>
    </source>
</evidence>